<dbReference type="InterPro" id="IPR006680">
    <property type="entry name" value="Amidohydro-rel"/>
</dbReference>
<reference evidence="12 13" key="1">
    <citation type="submission" date="2022-02" db="EMBL/GenBank/DDBJ databases">
        <title>Phenotypic, genotypic and serological characterization of Edwardsiella ictaluri from catfish and ornamental fish species.</title>
        <authorList>
            <person name="Rose D."/>
            <person name="Tekedar H.C."/>
            <person name="Waldbieser G.C."/>
            <person name="Aarattuthodi S."/>
            <person name="Griffin M.J."/>
        </authorList>
    </citation>
    <scope>NUCLEOTIDE SEQUENCE [LARGE SCALE GENOMIC DNA]</scope>
    <source>
        <strain evidence="12 13">13 TAL-140 K3</strain>
    </source>
</reference>
<keyword evidence="7 9" id="KW-0862">Zinc</keyword>
<evidence type="ECO:0000313" key="13">
    <source>
        <dbReference type="Proteomes" id="UP001222680"/>
    </source>
</evidence>
<evidence type="ECO:0000256" key="10">
    <source>
        <dbReference type="RuleBase" id="RU003440"/>
    </source>
</evidence>
<dbReference type="Proteomes" id="UP001222680">
    <property type="component" value="Chromosome"/>
</dbReference>
<evidence type="ECO:0000313" key="12">
    <source>
        <dbReference type="EMBL" id="WFN96553.1"/>
    </source>
</evidence>
<feature type="binding site" evidence="9">
    <location>
        <position position="19"/>
    </location>
    <ligand>
        <name>Zn(2+)</name>
        <dbReference type="ChEBI" id="CHEBI:29105"/>
        <label>1</label>
    </ligand>
</feature>
<dbReference type="Gene3D" id="3.20.20.140">
    <property type="entry name" value="Metal-dependent hydrolases"/>
    <property type="match status" value="1"/>
</dbReference>
<evidence type="ECO:0000259" key="11">
    <source>
        <dbReference type="Pfam" id="PF01979"/>
    </source>
</evidence>
<feature type="binding site" evidence="9">
    <location>
        <position position="140"/>
    </location>
    <ligand>
        <name>Zn(2+)</name>
        <dbReference type="ChEBI" id="CHEBI:29105"/>
        <label>2</label>
    </ligand>
</feature>
<feature type="active site" evidence="9">
    <location>
        <position position="251"/>
    </location>
</feature>
<dbReference type="RefSeq" id="WP_049640566.1">
    <property type="nucleotide sequence ID" value="NZ_CP113159.1"/>
</dbReference>
<feature type="binding site" evidence="9">
    <location>
        <position position="223"/>
    </location>
    <ligand>
        <name>substrate</name>
    </ligand>
</feature>
<dbReference type="InterPro" id="IPR032466">
    <property type="entry name" value="Metal_Hydrolase"/>
</dbReference>
<dbReference type="GO" id="GO:0004151">
    <property type="term" value="F:dihydroorotase activity"/>
    <property type="evidence" value="ECO:0007669"/>
    <property type="project" value="UniProtKB-EC"/>
</dbReference>
<dbReference type="CDD" id="cd01294">
    <property type="entry name" value="DHOase"/>
    <property type="match status" value="1"/>
</dbReference>
<evidence type="ECO:0000256" key="7">
    <source>
        <dbReference type="ARBA" id="ARBA00022833"/>
    </source>
</evidence>
<feature type="binding site" description="via carbamate group" evidence="9">
    <location>
        <position position="103"/>
    </location>
    <ligand>
        <name>Zn(2+)</name>
        <dbReference type="ChEBI" id="CHEBI:29105"/>
        <label>1</label>
    </ligand>
</feature>
<keyword evidence="5 9" id="KW-0479">Metal-binding</keyword>
<feature type="modified residue" description="N6-carboxylysine" evidence="9">
    <location>
        <position position="103"/>
    </location>
</feature>
<comment type="catalytic activity">
    <reaction evidence="9 10">
        <text>(S)-dihydroorotate + H2O = N-carbamoyl-L-aspartate + H(+)</text>
        <dbReference type="Rhea" id="RHEA:24296"/>
        <dbReference type="ChEBI" id="CHEBI:15377"/>
        <dbReference type="ChEBI" id="CHEBI:15378"/>
        <dbReference type="ChEBI" id="CHEBI:30864"/>
        <dbReference type="ChEBI" id="CHEBI:32814"/>
        <dbReference type="EC" id="3.5.2.3"/>
    </reaction>
</comment>
<keyword evidence="13" id="KW-1185">Reference proteome</keyword>
<comment type="cofactor">
    <cofactor evidence="9 10">
        <name>Zn(2+)</name>
        <dbReference type="ChEBI" id="CHEBI:29105"/>
    </cofactor>
    <text evidence="9 10">Binds 2 Zn(2+) ions per subunit.</text>
</comment>
<dbReference type="PANTHER" id="PTHR43137">
    <property type="entry name" value="DIHYDROOROTASE"/>
    <property type="match status" value="1"/>
</dbReference>
<evidence type="ECO:0000256" key="2">
    <source>
        <dbReference type="ARBA" id="ARBA00004880"/>
    </source>
</evidence>
<dbReference type="EMBL" id="CP092014">
    <property type="protein sequence ID" value="WFN96553.1"/>
    <property type="molecule type" value="Genomic_DNA"/>
</dbReference>
<evidence type="ECO:0000256" key="4">
    <source>
        <dbReference type="ARBA" id="ARBA00012860"/>
    </source>
</evidence>
<comment type="pathway">
    <text evidence="2 9 10">Pyrimidine metabolism; UMP biosynthesis via de novo pathway; (S)-dihydroorotate from bicarbonate: step 3/3.</text>
</comment>
<keyword evidence="8 9" id="KW-0665">Pyrimidine biosynthesis</keyword>
<feature type="binding site" evidence="9">
    <location>
        <position position="267"/>
    </location>
    <ligand>
        <name>substrate</name>
    </ligand>
</feature>
<keyword evidence="6 9" id="KW-0378">Hydrolase</keyword>
<feature type="binding site" description="via carbamate group" evidence="9">
    <location>
        <position position="103"/>
    </location>
    <ligand>
        <name>Zn(2+)</name>
        <dbReference type="ChEBI" id="CHEBI:29105"/>
        <label>2</label>
    </ligand>
</feature>
<evidence type="ECO:0000256" key="5">
    <source>
        <dbReference type="ARBA" id="ARBA00022723"/>
    </source>
</evidence>
<organism evidence="12 13">
    <name type="scientific">Edwardsiella ictaluri</name>
    <dbReference type="NCBI Taxonomy" id="67780"/>
    <lineage>
        <taxon>Bacteria</taxon>
        <taxon>Pseudomonadati</taxon>
        <taxon>Pseudomonadota</taxon>
        <taxon>Gammaproteobacteria</taxon>
        <taxon>Enterobacterales</taxon>
        <taxon>Hafniaceae</taxon>
        <taxon>Edwardsiella</taxon>
    </lineage>
</organism>
<dbReference type="InterPro" id="IPR002195">
    <property type="entry name" value="Dihydroorotase_CS"/>
</dbReference>
<evidence type="ECO:0000256" key="3">
    <source>
        <dbReference type="ARBA" id="ARBA00005631"/>
    </source>
</evidence>
<comment type="function">
    <text evidence="1 9">Catalyzes the reversible cyclization of carbamoyl aspartate to dihydroorotate.</text>
</comment>
<comment type="similarity">
    <text evidence="3 9 10">Belongs to the metallo-dependent hydrolases superfamily. DHOase family. Class II DHOase subfamily.</text>
</comment>
<feature type="domain" description="Amidohydrolase-related" evidence="11">
    <location>
        <begin position="15"/>
        <end position="309"/>
    </location>
</feature>
<proteinExistence type="inferred from homology"/>
<evidence type="ECO:0000256" key="9">
    <source>
        <dbReference type="HAMAP-Rule" id="MF_00219"/>
    </source>
</evidence>
<feature type="binding site" evidence="9">
    <location>
        <position position="255"/>
    </location>
    <ligand>
        <name>substrate</name>
    </ligand>
</feature>
<dbReference type="PANTHER" id="PTHR43137:SF1">
    <property type="entry name" value="DIHYDROOROTASE"/>
    <property type="match status" value="1"/>
</dbReference>
<dbReference type="PIRSF" id="PIRSF001237">
    <property type="entry name" value="DHOdimr"/>
    <property type="match status" value="1"/>
</dbReference>
<feature type="binding site" evidence="9">
    <location>
        <position position="17"/>
    </location>
    <ligand>
        <name>Zn(2+)</name>
        <dbReference type="ChEBI" id="CHEBI:29105"/>
        <label>1</label>
    </ligand>
</feature>
<evidence type="ECO:0000256" key="8">
    <source>
        <dbReference type="ARBA" id="ARBA00022975"/>
    </source>
</evidence>
<evidence type="ECO:0000256" key="6">
    <source>
        <dbReference type="ARBA" id="ARBA00022801"/>
    </source>
</evidence>
<dbReference type="HAMAP" id="MF_00219">
    <property type="entry name" value="PyrC_classII"/>
    <property type="match status" value="1"/>
</dbReference>
<feature type="binding site" evidence="9">
    <location>
        <begin position="19"/>
        <end position="21"/>
    </location>
    <ligand>
        <name>substrate</name>
    </ligand>
</feature>
<sequence>MTVMQHTLKIRRPDDWHLHLRDDAMLHSVLPYTSRHFSRAVVMPNLVPPITSVEQCIAYRQRILDAVPQGHAFTPLMTCYLTDALSVDTLMHGQREGVFTAAKLYPANATTNSACGVTSIPGLYPLFEAMQQSGMPLLIHGEVTQADIDIFDREARFIEQVMLPLRRDFPELRIVFEHITTREAAQFVAEGDRYLAATITPQHLMFNRNHMLVGGIRPHLYCLPILKRSVHQQALRKAATSGKACFFLGTDSAPHLRGRKESACGCAGVFNAPTALQAYATVFEEEQALQHLEAFCSLNGPAFYGLPANEAYIELAQEPASVVDSIASGDETLTPFLAGETLRWSVRA</sequence>
<evidence type="ECO:0000256" key="1">
    <source>
        <dbReference type="ARBA" id="ARBA00002368"/>
    </source>
</evidence>
<feature type="binding site" evidence="9">
    <location>
        <position position="140"/>
    </location>
    <ligand>
        <name>substrate</name>
    </ligand>
</feature>
<name>A0ABY8GGH4_EDWIC</name>
<comment type="subunit">
    <text evidence="9">Homodimer.</text>
</comment>
<dbReference type="Pfam" id="PF01979">
    <property type="entry name" value="Amidohydro_1"/>
    <property type="match status" value="1"/>
</dbReference>
<dbReference type="InterPro" id="IPR004721">
    <property type="entry name" value="DHOdimr"/>
</dbReference>
<protein>
    <recommendedName>
        <fullName evidence="4 9">Dihydroorotase</fullName>
        <shortName evidence="9">DHOase</shortName>
        <ecNumber evidence="4 9">3.5.2.3</ecNumber>
    </recommendedName>
</protein>
<dbReference type="EC" id="3.5.2.3" evidence="4 9"/>
<feature type="binding site" evidence="9">
    <location>
        <position position="251"/>
    </location>
    <ligand>
        <name>Zn(2+)</name>
        <dbReference type="ChEBI" id="CHEBI:29105"/>
        <label>1</label>
    </ligand>
</feature>
<dbReference type="PROSITE" id="PS00483">
    <property type="entry name" value="DIHYDROOROTASE_2"/>
    <property type="match status" value="1"/>
</dbReference>
<feature type="binding site" evidence="9">
    <location>
        <position position="178"/>
    </location>
    <ligand>
        <name>Zn(2+)</name>
        <dbReference type="ChEBI" id="CHEBI:29105"/>
        <label>2</label>
    </ligand>
</feature>
<dbReference type="NCBIfam" id="TIGR00856">
    <property type="entry name" value="pyrC_dimer"/>
    <property type="match status" value="1"/>
</dbReference>
<feature type="binding site" evidence="9">
    <location>
        <position position="45"/>
    </location>
    <ligand>
        <name>substrate</name>
    </ligand>
</feature>
<gene>
    <name evidence="9 12" type="primary">pyrC</name>
    <name evidence="12" type="ORF">MAY91_17985</name>
</gene>
<accession>A0ABY8GGH4</accession>
<dbReference type="SUPFAM" id="SSF51556">
    <property type="entry name" value="Metallo-dependent hydrolases"/>
    <property type="match status" value="1"/>
</dbReference>